<dbReference type="InterPro" id="IPR036770">
    <property type="entry name" value="Ankyrin_rpt-contain_sf"/>
</dbReference>
<dbReference type="PROSITE" id="PS50297">
    <property type="entry name" value="ANK_REP_REGION"/>
    <property type="match status" value="1"/>
</dbReference>
<dbReference type="PANTHER" id="PTHR24198:SF165">
    <property type="entry name" value="ANKYRIN REPEAT-CONTAINING PROTEIN-RELATED"/>
    <property type="match status" value="1"/>
</dbReference>
<dbReference type="Proteomes" id="UP000536711">
    <property type="component" value="Unassembled WGS sequence"/>
</dbReference>
<keyword evidence="1" id="KW-0677">Repeat</keyword>
<dbReference type="Gene3D" id="1.25.40.20">
    <property type="entry name" value="Ankyrin repeat-containing domain"/>
    <property type="match status" value="2"/>
</dbReference>
<evidence type="ECO:0000256" key="3">
    <source>
        <dbReference type="PROSITE-ProRule" id="PRU00023"/>
    </source>
</evidence>
<dbReference type="SUPFAM" id="SSF48403">
    <property type="entry name" value="Ankyrin repeat"/>
    <property type="match status" value="1"/>
</dbReference>
<gene>
    <name evidence="4" type="ORF">FACUT_8337</name>
</gene>
<keyword evidence="2 3" id="KW-0040">ANK repeat</keyword>
<dbReference type="InterPro" id="IPR002110">
    <property type="entry name" value="Ankyrin_rpt"/>
</dbReference>
<dbReference type="SMART" id="SM00248">
    <property type="entry name" value="ANK"/>
    <property type="match status" value="6"/>
</dbReference>
<name>A0A8H4NDU3_9HYPO</name>
<accession>A0A8H4NDU3</accession>
<evidence type="ECO:0000313" key="5">
    <source>
        <dbReference type="Proteomes" id="UP000536711"/>
    </source>
</evidence>
<sequence length="327" mass="36290">MSDTILHSHGHQIGVKVKGEFTIIWEAMWLGKDKLVQVILESVAQITDSSVNEIVLISAVTEGFVGVVQIFVDHGADINIRNSHNATLLILAARFGHKDLVNFLLDHGAYFSIADFWMWLDQAITILEFEWSTETVQAFLQRLTDICWAGEDGIRLLNLAAEWPDHEIVQMCLAKGVDVNCVDPYGNAALIDAILWYRGQTPIIEGWPQNGNLISVHESINTTDRRAVVVALLDHGTNPNIGGAFYNDFQVPPLLCAARQGLDWAVEELIGRGVDCNVRAEFIHRRGAIRRLLSSAFRGTPAKQGCKDMIEEGGSALIFAALWSIYQ</sequence>
<comment type="caution">
    <text evidence="4">The sequence shown here is derived from an EMBL/GenBank/DDBJ whole genome shotgun (WGS) entry which is preliminary data.</text>
</comment>
<dbReference type="AlphaFoldDB" id="A0A8H4NDU3"/>
<dbReference type="Pfam" id="PF12796">
    <property type="entry name" value="Ank_2"/>
    <property type="match status" value="1"/>
</dbReference>
<dbReference type="OrthoDB" id="20872at2759"/>
<feature type="repeat" description="ANK" evidence="3">
    <location>
        <begin position="51"/>
        <end position="83"/>
    </location>
</feature>
<organism evidence="4 5">
    <name type="scientific">Fusarium acutatum</name>
    <dbReference type="NCBI Taxonomy" id="78861"/>
    <lineage>
        <taxon>Eukaryota</taxon>
        <taxon>Fungi</taxon>
        <taxon>Dikarya</taxon>
        <taxon>Ascomycota</taxon>
        <taxon>Pezizomycotina</taxon>
        <taxon>Sordariomycetes</taxon>
        <taxon>Hypocreomycetidae</taxon>
        <taxon>Hypocreales</taxon>
        <taxon>Nectriaceae</taxon>
        <taxon>Fusarium</taxon>
        <taxon>Fusarium fujikuroi species complex</taxon>
    </lineage>
</organism>
<protein>
    <submittedName>
        <fullName evidence="4">Ankyrin repeat</fullName>
    </submittedName>
</protein>
<evidence type="ECO:0000256" key="2">
    <source>
        <dbReference type="ARBA" id="ARBA00023043"/>
    </source>
</evidence>
<dbReference type="EMBL" id="JAADJF010000234">
    <property type="protein sequence ID" value="KAF4432574.1"/>
    <property type="molecule type" value="Genomic_DNA"/>
</dbReference>
<dbReference type="PANTHER" id="PTHR24198">
    <property type="entry name" value="ANKYRIN REPEAT AND PROTEIN KINASE DOMAIN-CONTAINING PROTEIN"/>
    <property type="match status" value="1"/>
</dbReference>
<evidence type="ECO:0000313" key="4">
    <source>
        <dbReference type="EMBL" id="KAF4432574.1"/>
    </source>
</evidence>
<evidence type="ECO:0000256" key="1">
    <source>
        <dbReference type="ARBA" id="ARBA00022737"/>
    </source>
</evidence>
<feature type="repeat" description="ANK" evidence="3">
    <location>
        <begin position="84"/>
        <end position="116"/>
    </location>
</feature>
<reference evidence="4 5" key="1">
    <citation type="submission" date="2020-01" db="EMBL/GenBank/DDBJ databases">
        <title>Identification and distribution of gene clusters putatively required for synthesis of sphingolipid metabolism inhibitors in phylogenetically diverse species of the filamentous fungus Fusarium.</title>
        <authorList>
            <person name="Kim H.-S."/>
            <person name="Busman M."/>
            <person name="Brown D.W."/>
            <person name="Divon H."/>
            <person name="Uhlig S."/>
            <person name="Proctor R.H."/>
        </authorList>
    </citation>
    <scope>NUCLEOTIDE SEQUENCE [LARGE SCALE GENOMIC DNA]</scope>
    <source>
        <strain evidence="4 5">NRRL 13308</strain>
    </source>
</reference>
<dbReference type="PROSITE" id="PS50088">
    <property type="entry name" value="ANK_REPEAT"/>
    <property type="match status" value="2"/>
</dbReference>
<proteinExistence type="predicted"/>
<keyword evidence="5" id="KW-1185">Reference proteome</keyword>